<feature type="transmembrane region" description="Helical" evidence="2">
    <location>
        <begin position="511"/>
        <end position="529"/>
    </location>
</feature>
<evidence type="ECO:0000313" key="3">
    <source>
        <dbReference type="EMBL" id="BES81003.1"/>
    </source>
</evidence>
<dbReference type="EMBL" id="AP028907">
    <property type="protein sequence ID" value="BES81003.1"/>
    <property type="molecule type" value="Genomic_DNA"/>
</dbReference>
<reference evidence="3 4" key="1">
    <citation type="submission" date="2023-09" db="EMBL/GenBank/DDBJ databases">
        <title>Pyrofollis japonicus gen. nov. sp. nov., a novel member of the family Pyrodictiaceae isolated from the Iheya North hydrothermal field.</title>
        <authorList>
            <person name="Miyazaki U."/>
            <person name="Sanari M."/>
            <person name="Tame A."/>
            <person name="Kitajima M."/>
            <person name="Okamoto A."/>
            <person name="Sawayama S."/>
            <person name="Miyazaki J."/>
            <person name="Takai K."/>
            <person name="Nakagawa S."/>
        </authorList>
    </citation>
    <scope>NUCLEOTIDE SEQUENCE [LARGE SCALE GENOMIC DNA]</scope>
    <source>
        <strain evidence="3 4">AV2</strain>
    </source>
</reference>
<evidence type="ECO:0000256" key="2">
    <source>
        <dbReference type="SAM" id="Phobius"/>
    </source>
</evidence>
<keyword evidence="2" id="KW-0472">Membrane</keyword>
<proteinExistence type="predicted"/>
<name>A0ABN6ZL69_9CREN</name>
<evidence type="ECO:0000256" key="1">
    <source>
        <dbReference type="SAM" id="MobiDB-lite"/>
    </source>
</evidence>
<dbReference type="RefSeq" id="WP_338251728.1">
    <property type="nucleotide sequence ID" value="NZ_AP028907.1"/>
</dbReference>
<feature type="compositionally biased region" description="Low complexity" evidence="1">
    <location>
        <begin position="473"/>
        <end position="496"/>
    </location>
</feature>
<keyword evidence="2" id="KW-0812">Transmembrane</keyword>
<organism evidence="3 4">
    <name type="scientific">Pyrodictium abyssi</name>
    <dbReference type="NCBI Taxonomy" id="54256"/>
    <lineage>
        <taxon>Archaea</taxon>
        <taxon>Thermoproteota</taxon>
        <taxon>Thermoprotei</taxon>
        <taxon>Desulfurococcales</taxon>
        <taxon>Pyrodictiaceae</taxon>
        <taxon>Pyrodictium</taxon>
    </lineage>
</organism>
<dbReference type="Proteomes" id="UP001341135">
    <property type="component" value="Chromosome"/>
</dbReference>
<keyword evidence="4" id="KW-1185">Reference proteome</keyword>
<accession>A0ABN6ZL69</accession>
<gene>
    <name evidence="3" type="ORF">PABY_05700</name>
</gene>
<keyword evidence="2" id="KW-1133">Transmembrane helix</keyword>
<sequence>MGISSYSSLARLAALALILAAALGSLAAAQQPGGMEPVRVEVRNSTFKVLVYGDGAVQPVYHLDMTVYVPGGTNSSGKLVLSYEGRYTGSEEMTTVKGSGSIELPEPVDKPGALTIEVSGSYQYSSGSGSFAMQGYMVFPGDEGESRVDIEKLEATIEGSKIVVTADIVAPSKTVEGEGQEVPTVDEINKQLASQGIDYIRVEELGAIMQQGGRVKLHISASIDVDKAIAAAKTMGLSESDAEAVKSLMSAELSLQGEFRLSMTAEAEGKRFTLDLSYSSRSSGDLDKAQVLVAKSMPALQRLSMALAMQLSQVSSETPAPMPMVGMPGIGMMQTAMPLVKAAPSEAKATAEIVVLDDRVEVRVDYRGHRVRVPEPSGDPARDAEKALTMLSTAYGQMLPMLQQLAFIAPGLEKAIPGEAMLEPVGEGVELTARRVPLQQLATVGVKIAGPGAQGQQTGMPTETAAAQTATVQAEQTKASGATATTAKPAPATAGGEQTAEEKGVGANTTLIAAGVVAVVGAAAAVVLLRR</sequence>
<dbReference type="GeneID" id="89288603"/>
<evidence type="ECO:0000313" key="4">
    <source>
        <dbReference type="Proteomes" id="UP001341135"/>
    </source>
</evidence>
<feature type="region of interest" description="Disordered" evidence="1">
    <location>
        <begin position="473"/>
        <end position="502"/>
    </location>
</feature>
<protein>
    <submittedName>
        <fullName evidence="3">Uncharacterized protein</fullName>
    </submittedName>
</protein>